<reference evidence="1" key="1">
    <citation type="submission" date="2014-11" db="EMBL/GenBank/DDBJ databases">
        <authorList>
            <person name="Amaro Gonzalez C."/>
        </authorList>
    </citation>
    <scope>NUCLEOTIDE SEQUENCE</scope>
</reference>
<accession>A0A0E9V297</accession>
<protein>
    <submittedName>
        <fullName evidence="1">Uncharacterized protein</fullName>
    </submittedName>
</protein>
<name>A0A0E9V297_ANGAN</name>
<dbReference type="EMBL" id="GBXM01037214">
    <property type="protein sequence ID" value="JAH71363.1"/>
    <property type="molecule type" value="Transcribed_RNA"/>
</dbReference>
<evidence type="ECO:0000313" key="1">
    <source>
        <dbReference type="EMBL" id="JAH71363.1"/>
    </source>
</evidence>
<dbReference type="AlphaFoldDB" id="A0A0E9V297"/>
<organism evidence="1">
    <name type="scientific">Anguilla anguilla</name>
    <name type="common">European freshwater eel</name>
    <name type="synonym">Muraena anguilla</name>
    <dbReference type="NCBI Taxonomy" id="7936"/>
    <lineage>
        <taxon>Eukaryota</taxon>
        <taxon>Metazoa</taxon>
        <taxon>Chordata</taxon>
        <taxon>Craniata</taxon>
        <taxon>Vertebrata</taxon>
        <taxon>Euteleostomi</taxon>
        <taxon>Actinopterygii</taxon>
        <taxon>Neopterygii</taxon>
        <taxon>Teleostei</taxon>
        <taxon>Anguilliformes</taxon>
        <taxon>Anguillidae</taxon>
        <taxon>Anguilla</taxon>
    </lineage>
</organism>
<sequence length="40" mass="4486">MHSRRAQMCLAVPSAIACDESNLNSLFFACSMRINSIHYP</sequence>
<dbReference type="PROSITE" id="PS51257">
    <property type="entry name" value="PROKAR_LIPOPROTEIN"/>
    <property type="match status" value="1"/>
</dbReference>
<reference evidence="1" key="2">
    <citation type="journal article" date="2015" name="Fish Shellfish Immunol.">
        <title>Early steps in the European eel (Anguilla anguilla)-Vibrio vulnificus interaction in the gills: Role of the RtxA13 toxin.</title>
        <authorList>
            <person name="Callol A."/>
            <person name="Pajuelo D."/>
            <person name="Ebbesson L."/>
            <person name="Teles M."/>
            <person name="MacKenzie S."/>
            <person name="Amaro C."/>
        </authorList>
    </citation>
    <scope>NUCLEOTIDE SEQUENCE</scope>
</reference>
<proteinExistence type="predicted"/>